<dbReference type="SUPFAM" id="SSF57302">
    <property type="entry name" value="Snake toxin-like"/>
    <property type="match status" value="1"/>
</dbReference>
<dbReference type="InterPro" id="IPR045860">
    <property type="entry name" value="Snake_toxin-like_sf"/>
</dbReference>
<protein>
    <recommendedName>
        <fullName evidence="4">UPAR/Ly6 domain-containing protein</fullName>
    </recommendedName>
</protein>
<feature type="chain" id="PRO_5025379897" description="UPAR/Ly6 domain-containing protein" evidence="1">
    <location>
        <begin position="20"/>
        <end position="85"/>
    </location>
</feature>
<keyword evidence="3" id="KW-1185">Reference proteome</keyword>
<evidence type="ECO:0000256" key="1">
    <source>
        <dbReference type="SAM" id="SignalP"/>
    </source>
</evidence>
<keyword evidence="1" id="KW-0732">Signal</keyword>
<organism evidence="2 3">
    <name type="scientific">Myripristis murdjan</name>
    <name type="common">pinecone soldierfish</name>
    <dbReference type="NCBI Taxonomy" id="586833"/>
    <lineage>
        <taxon>Eukaryota</taxon>
        <taxon>Metazoa</taxon>
        <taxon>Chordata</taxon>
        <taxon>Craniata</taxon>
        <taxon>Vertebrata</taxon>
        <taxon>Euteleostomi</taxon>
        <taxon>Actinopterygii</taxon>
        <taxon>Neopterygii</taxon>
        <taxon>Teleostei</taxon>
        <taxon>Neoteleostei</taxon>
        <taxon>Acanthomorphata</taxon>
        <taxon>Holocentriformes</taxon>
        <taxon>Holocentridae</taxon>
        <taxon>Myripristis</taxon>
    </lineage>
</organism>
<evidence type="ECO:0000313" key="3">
    <source>
        <dbReference type="Proteomes" id="UP000472263"/>
    </source>
</evidence>
<dbReference type="Proteomes" id="UP000472263">
    <property type="component" value="Chromosome 19"/>
</dbReference>
<reference evidence="2" key="1">
    <citation type="submission" date="2019-06" db="EMBL/GenBank/DDBJ databases">
        <authorList>
            <consortium name="Wellcome Sanger Institute Data Sharing"/>
        </authorList>
    </citation>
    <scope>NUCLEOTIDE SEQUENCE [LARGE SCALE GENOMIC DNA]</scope>
</reference>
<evidence type="ECO:0008006" key="4">
    <source>
        <dbReference type="Google" id="ProtNLM"/>
    </source>
</evidence>
<feature type="signal peptide" evidence="1">
    <location>
        <begin position="1"/>
        <end position="19"/>
    </location>
</feature>
<dbReference type="AlphaFoldDB" id="A0A667Z3S5"/>
<name>A0A667Z3S5_9TELE</name>
<dbReference type="GeneTree" id="ENSGT01150000287041"/>
<evidence type="ECO:0000313" key="2">
    <source>
        <dbReference type="Ensembl" id="ENSMMDP00005030649.1"/>
    </source>
</evidence>
<accession>A0A667Z3S5</accession>
<dbReference type="Gene3D" id="2.10.60.10">
    <property type="entry name" value="CD59"/>
    <property type="match status" value="1"/>
</dbReference>
<reference evidence="2" key="2">
    <citation type="submission" date="2025-08" db="UniProtKB">
        <authorList>
            <consortium name="Ensembl"/>
        </authorList>
    </citation>
    <scope>IDENTIFICATION</scope>
</reference>
<dbReference type="Ensembl" id="ENSMMDT00005031354.1">
    <property type="protein sequence ID" value="ENSMMDP00005030649.1"/>
    <property type="gene ID" value="ENSMMDG00005014505.1"/>
</dbReference>
<dbReference type="InParanoid" id="A0A667Z3S5"/>
<proteinExistence type="predicted"/>
<reference evidence="2" key="3">
    <citation type="submission" date="2025-09" db="UniProtKB">
        <authorList>
            <consortium name="Ensembl"/>
        </authorList>
    </citation>
    <scope>IDENTIFICATION</scope>
</reference>
<sequence>MKIAVLAFLLLLAVSHGEGLKCHCSGNSGCSGNVQTCYNSNDLCASVIIQAGVNFFQRCMSREECRDMNRPPVTVYCCGYDLCNR</sequence>